<gene>
    <name evidence="1" type="ORF">psyc5s11_30370</name>
</gene>
<protein>
    <submittedName>
        <fullName evidence="1">Uncharacterized protein</fullName>
    </submittedName>
</protein>
<reference evidence="2" key="1">
    <citation type="submission" date="2021-07" db="EMBL/GenBank/DDBJ databases">
        <title>Complete genome sequencing of a Clostridium isolate.</title>
        <authorList>
            <person name="Ueki A."/>
            <person name="Tonouchi A."/>
        </authorList>
    </citation>
    <scope>NUCLEOTIDE SEQUENCE [LARGE SCALE GENOMIC DNA]</scope>
    <source>
        <strain evidence="2">C5S11</strain>
    </source>
</reference>
<sequence>MKAVWIFKNEEHEKEIQGKLMDMLVEDAINIYPSDQINALVKFGKAGLLNLE</sequence>
<evidence type="ECO:0000313" key="2">
    <source>
        <dbReference type="Proteomes" id="UP000824633"/>
    </source>
</evidence>
<dbReference type="Proteomes" id="UP000824633">
    <property type="component" value="Chromosome"/>
</dbReference>
<name>A0ABM7T6I8_9CLOT</name>
<accession>A0ABM7T6I8</accession>
<evidence type="ECO:0000313" key="1">
    <source>
        <dbReference type="EMBL" id="BCZ46970.1"/>
    </source>
</evidence>
<dbReference type="EMBL" id="AP024849">
    <property type="protein sequence ID" value="BCZ46970.1"/>
    <property type="molecule type" value="Genomic_DNA"/>
</dbReference>
<proteinExistence type="predicted"/>
<keyword evidence="2" id="KW-1185">Reference proteome</keyword>
<dbReference type="RefSeq" id="WP_224033365.1">
    <property type="nucleotide sequence ID" value="NZ_AP024849.1"/>
</dbReference>
<organism evidence="1 2">
    <name type="scientific">Clostridium gelidum</name>
    <dbReference type="NCBI Taxonomy" id="704125"/>
    <lineage>
        <taxon>Bacteria</taxon>
        <taxon>Bacillati</taxon>
        <taxon>Bacillota</taxon>
        <taxon>Clostridia</taxon>
        <taxon>Eubacteriales</taxon>
        <taxon>Clostridiaceae</taxon>
        <taxon>Clostridium</taxon>
    </lineage>
</organism>